<dbReference type="Proteomes" id="UP001239909">
    <property type="component" value="Unassembled WGS sequence"/>
</dbReference>
<reference evidence="9 10" key="1">
    <citation type="submission" date="2023-04" db="EMBL/GenBank/DDBJ databases">
        <title>Marinoamorphus aggregata gen. nov., sp. Nov., isolate from tissue of brittle star Ophioplocus japonicus.</title>
        <authorList>
            <person name="Kawano K."/>
            <person name="Sawayama S."/>
            <person name="Nakagawa S."/>
        </authorList>
    </citation>
    <scope>NUCLEOTIDE SEQUENCE [LARGE SCALE GENOMIC DNA]</scope>
    <source>
        <strain evidence="9 10">NKW23</strain>
    </source>
</reference>
<feature type="transmembrane region" description="Helical" evidence="8">
    <location>
        <begin position="109"/>
        <end position="140"/>
    </location>
</feature>
<evidence type="ECO:0000256" key="5">
    <source>
        <dbReference type="ARBA" id="ARBA00022989"/>
    </source>
</evidence>
<name>A0ABQ6LD46_9RHOB</name>
<sequence>MSAEQAHGALAAAAGDARLAALATPGVKRLARIVPMAVGAVLLGYAVLVLRALADPEAPGLAFDFAVFWAAGGFAAEGRPLLAFDQAALVARIGADPTGWLPWTSPPGFLALLTPLGLLPLGPAWLAFLAASLGALALALRPLMRGAPGLLPACLLAPACLPALMMGQASLLWLAGLLAGLAALLRGRAVLAGVLIGCLTLKPQLGLLIPVALLAAGAWTTILAATVTALLLAGLPLLGFGAGYWPLLAERLAEHYAAITDAAPRLTRMASPYVLMRAGGLAHLPAIAAQWGLTALAALAVWSAWRRPGLAPDLRAALLCAAIPVATPYLWHYDAALALGTALFLARAGFAAEGLWARAALLLLWAGPGLAVALALLTPAGPWITRAVTGPVLLLGFALAARAALARGPAPAGPPP</sequence>
<evidence type="ECO:0000256" key="7">
    <source>
        <dbReference type="ARBA" id="ARBA00024033"/>
    </source>
</evidence>
<accession>A0ABQ6LD46</accession>
<keyword evidence="4 8" id="KW-0812">Transmembrane</keyword>
<feature type="transmembrane region" description="Helical" evidence="8">
    <location>
        <begin position="211"/>
        <end position="238"/>
    </location>
</feature>
<organism evidence="9 10">
    <name type="scientific">Paralimibaculum aggregatum</name>
    <dbReference type="NCBI Taxonomy" id="3036245"/>
    <lineage>
        <taxon>Bacteria</taxon>
        <taxon>Pseudomonadati</taxon>
        <taxon>Pseudomonadota</taxon>
        <taxon>Alphaproteobacteria</taxon>
        <taxon>Rhodobacterales</taxon>
        <taxon>Paracoccaceae</taxon>
        <taxon>Paralimibaculum</taxon>
    </lineage>
</organism>
<proteinExistence type="inferred from homology"/>
<gene>
    <name evidence="9" type="ORF">LNKW23_04980</name>
</gene>
<comment type="similarity">
    <text evidence="7">Belongs to the glycosyltransferase 87 family.</text>
</comment>
<evidence type="ECO:0000313" key="9">
    <source>
        <dbReference type="EMBL" id="GMG81285.1"/>
    </source>
</evidence>
<evidence type="ECO:0000256" key="6">
    <source>
        <dbReference type="ARBA" id="ARBA00023136"/>
    </source>
</evidence>
<keyword evidence="3" id="KW-0808">Transferase</keyword>
<evidence type="ECO:0000256" key="3">
    <source>
        <dbReference type="ARBA" id="ARBA00022679"/>
    </source>
</evidence>
<feature type="transmembrane region" description="Helical" evidence="8">
    <location>
        <begin position="383"/>
        <end position="405"/>
    </location>
</feature>
<feature type="transmembrane region" description="Helical" evidence="8">
    <location>
        <begin position="147"/>
        <end position="165"/>
    </location>
</feature>
<evidence type="ECO:0008006" key="11">
    <source>
        <dbReference type="Google" id="ProtNLM"/>
    </source>
</evidence>
<dbReference type="RefSeq" id="WP_285669951.1">
    <property type="nucleotide sequence ID" value="NZ_BSYI01000003.1"/>
</dbReference>
<feature type="transmembrane region" description="Helical" evidence="8">
    <location>
        <begin position="359"/>
        <end position="377"/>
    </location>
</feature>
<keyword evidence="2" id="KW-1003">Cell membrane</keyword>
<feature type="transmembrane region" description="Helical" evidence="8">
    <location>
        <begin position="281"/>
        <end position="302"/>
    </location>
</feature>
<protein>
    <recommendedName>
        <fullName evidence="11">DUF2029 domain-containing protein</fullName>
    </recommendedName>
</protein>
<evidence type="ECO:0000256" key="8">
    <source>
        <dbReference type="SAM" id="Phobius"/>
    </source>
</evidence>
<dbReference type="EMBL" id="BSYI01000003">
    <property type="protein sequence ID" value="GMG81285.1"/>
    <property type="molecule type" value="Genomic_DNA"/>
</dbReference>
<comment type="caution">
    <text evidence="9">The sequence shown here is derived from an EMBL/GenBank/DDBJ whole genome shotgun (WGS) entry which is preliminary data.</text>
</comment>
<keyword evidence="10" id="KW-1185">Reference proteome</keyword>
<feature type="transmembrane region" description="Helical" evidence="8">
    <location>
        <begin position="33"/>
        <end position="54"/>
    </location>
</feature>
<dbReference type="Pfam" id="PF09594">
    <property type="entry name" value="GT87"/>
    <property type="match status" value="1"/>
</dbReference>
<keyword evidence="5 8" id="KW-1133">Transmembrane helix</keyword>
<evidence type="ECO:0000256" key="4">
    <source>
        <dbReference type="ARBA" id="ARBA00022692"/>
    </source>
</evidence>
<keyword evidence="6 8" id="KW-0472">Membrane</keyword>
<evidence type="ECO:0000313" key="10">
    <source>
        <dbReference type="Proteomes" id="UP001239909"/>
    </source>
</evidence>
<evidence type="ECO:0000256" key="2">
    <source>
        <dbReference type="ARBA" id="ARBA00022475"/>
    </source>
</evidence>
<feature type="transmembrane region" description="Helical" evidence="8">
    <location>
        <begin position="314"/>
        <end position="330"/>
    </location>
</feature>
<evidence type="ECO:0000256" key="1">
    <source>
        <dbReference type="ARBA" id="ARBA00004651"/>
    </source>
</evidence>
<comment type="subcellular location">
    <subcellularLocation>
        <location evidence="1">Cell membrane</location>
        <topology evidence="1">Multi-pass membrane protein</topology>
    </subcellularLocation>
</comment>
<dbReference type="InterPro" id="IPR018584">
    <property type="entry name" value="GT87"/>
</dbReference>